<feature type="transmembrane region" description="Helical" evidence="4">
    <location>
        <begin position="4031"/>
        <end position="4052"/>
    </location>
</feature>
<dbReference type="PANTHER" id="PTHR20920:SF5">
    <property type="entry name" value="SMB DOMAIN-CONTAINING PROTEIN"/>
    <property type="match status" value="1"/>
</dbReference>
<proteinExistence type="predicted"/>
<dbReference type="InterPro" id="IPR000663">
    <property type="entry name" value="Natr_peptide"/>
</dbReference>
<keyword evidence="2" id="KW-0964">Secreted</keyword>
<reference evidence="5 6" key="1">
    <citation type="submission" date="2024-03" db="EMBL/GenBank/DDBJ databases">
        <title>Complete genome sequence of the green alga Chloropicon roscoffensis RCC1871.</title>
        <authorList>
            <person name="Lemieux C."/>
            <person name="Pombert J.-F."/>
            <person name="Otis C."/>
            <person name="Turmel M."/>
        </authorList>
    </citation>
    <scope>NUCLEOTIDE SEQUENCE [LARGE SCALE GENOMIC DNA]</scope>
    <source>
        <strain evidence="5 6">RCC1871</strain>
    </source>
</reference>
<evidence type="ECO:0000256" key="1">
    <source>
        <dbReference type="ARBA" id="ARBA00004613"/>
    </source>
</evidence>
<keyword evidence="6" id="KW-1185">Reference proteome</keyword>
<protein>
    <submittedName>
        <fullName evidence="5">Ricin B-type lectin domain-containing protein</fullName>
    </submittedName>
</protein>
<dbReference type="GO" id="GO:0005179">
    <property type="term" value="F:hormone activity"/>
    <property type="evidence" value="ECO:0007669"/>
    <property type="project" value="InterPro"/>
</dbReference>
<dbReference type="PANTHER" id="PTHR20920">
    <property type="entry name" value="RPE-SPONDIN"/>
    <property type="match status" value="1"/>
</dbReference>
<dbReference type="EMBL" id="CP151501">
    <property type="protein sequence ID" value="WZN58774.1"/>
    <property type="molecule type" value="Genomic_DNA"/>
</dbReference>
<evidence type="ECO:0000256" key="2">
    <source>
        <dbReference type="ARBA" id="ARBA00022525"/>
    </source>
</evidence>
<evidence type="ECO:0000256" key="3">
    <source>
        <dbReference type="SAM" id="MobiDB-lite"/>
    </source>
</evidence>
<organism evidence="5 6">
    <name type="scientific">Chloropicon roscoffensis</name>
    <dbReference type="NCBI Taxonomy" id="1461544"/>
    <lineage>
        <taxon>Eukaryota</taxon>
        <taxon>Viridiplantae</taxon>
        <taxon>Chlorophyta</taxon>
        <taxon>Chloropicophyceae</taxon>
        <taxon>Chloropicales</taxon>
        <taxon>Chloropicaceae</taxon>
        <taxon>Chloropicon</taxon>
    </lineage>
</organism>
<evidence type="ECO:0000256" key="4">
    <source>
        <dbReference type="SAM" id="Phobius"/>
    </source>
</evidence>
<keyword evidence="4" id="KW-0472">Membrane</keyword>
<evidence type="ECO:0000313" key="5">
    <source>
        <dbReference type="EMBL" id="WZN58774.1"/>
    </source>
</evidence>
<dbReference type="GO" id="GO:0005576">
    <property type="term" value="C:extracellular region"/>
    <property type="evidence" value="ECO:0007669"/>
    <property type="project" value="UniProtKB-SubCell"/>
</dbReference>
<name>A0AAX4NYY8_9CHLO</name>
<comment type="subcellular location">
    <subcellularLocation>
        <location evidence="1">Secreted</location>
    </subcellularLocation>
</comment>
<evidence type="ECO:0000313" key="6">
    <source>
        <dbReference type="Proteomes" id="UP001472866"/>
    </source>
</evidence>
<feature type="compositionally biased region" description="Polar residues" evidence="3">
    <location>
        <begin position="3965"/>
        <end position="3974"/>
    </location>
</feature>
<keyword evidence="4" id="KW-0812">Transmembrane</keyword>
<feature type="region of interest" description="Disordered" evidence="3">
    <location>
        <begin position="3955"/>
        <end position="4026"/>
    </location>
</feature>
<keyword evidence="4" id="KW-1133">Transmembrane helix</keyword>
<dbReference type="Proteomes" id="UP001472866">
    <property type="component" value="Chromosome 01"/>
</dbReference>
<feature type="region of interest" description="Disordered" evidence="3">
    <location>
        <begin position="4124"/>
        <end position="4167"/>
    </location>
</feature>
<gene>
    <name evidence="5" type="ORF">HKI87_01g02980</name>
</gene>
<dbReference type="InterPro" id="IPR000884">
    <property type="entry name" value="TSP1_rpt"/>
</dbReference>
<dbReference type="InterPro" id="IPR039942">
    <property type="entry name" value="SBSPO"/>
</dbReference>
<accession>A0AAX4NYY8</accession>
<dbReference type="SMART" id="SM00209">
    <property type="entry name" value="TSP1"/>
    <property type="match status" value="8"/>
</dbReference>
<sequence>MFLMTMPMSAAVSTPIDCEGEWGAYDSCTHVAAEHKNEKCRTYKVTTEAHLNGKLCPFEDNKVECTTEQCSQPVDCVGDWGAYSACFHDVQDHKNRRCRVYAITTNVAHNGYGCPYANAYKQCTTEGCAQPVDCLGAWEEYGVCVHDEEAHKNKKCRTYVVERAASHNGYTCPYADSYVQCSTSLCNQPVDCVGAWDDYAECYHDEEAHDNKRCRLYKVSVASAHNGHACPYADKLEQCTNEGCAQPVDCVGAWSAYDECHYEVADHENERCREYIVSQPALNNGYTCPHEDKLKHCTKSGCGQPIDCEGEWSLYGSCNHVTAGHKNERCRTYKVTTAADLSGVQCPFEDKKVECTTNSCSQPVDCVGDWGSYGACFHDSDDHKNRRCRHYVVSTAVAHNGYGCPYLDNYKQCTTEGCSQPVDCLGAWSEYDACIYDKDMHKNKKCRTYTVERAASHNGYTCPYADSYIQCSTNMCNQPVDCVGAWDKYNDCFYDKDAHKNKKCRTYKVSVAAENNGYACPYANQLEQCTNEGCAQPVDCVGAWATYGECLYKDDDHENERCRVYAVSQVAMNNGYACPYEDKHKHCTKSGCGQPVDCEGAWGSYSACKHVAAGHKNDKCRTYAVNTKAELGGKDCPHKDGLVECTTTNCTQPVDCVGDWGAYSACFHDVQDHKNRRCRVYAITTNVAHNGYGCPYANAYKQCTTEGCAQPVDCLGAWEKYGACIHDEEAHKNKKCRTYVVSRANAHNGYACPYADSYVQCSTELCNQPVDCVGAWDNYSECYHDKDAHDNKRCRTYKISVESDHNGYDCPFEDKLEQCTAVDCSQPVDCVGAWDDFSECSHDEEAHKNKRCRTYKVSVASAHNGHACPYTNKLEQCTTEECAQPVDCVGSWGEYAECKYVSEGHENERCRVYTITQIALNNGYQCPHAHNLNHCTKSGCGQPIDCEGEWTEYSACKHVDGEHKNEKCRTYKVSTESGLGGQECPHKDGLVECTTNTCSQPVDCVGAWGEYTTCAHDSKDHKNRRCRTYGIATNAAHNGFGCPYTNSFEQCTTEGCAQPVDCLGAWGAYTECERDQITNSNKKCRTYNVERASSHNGYTCPFADSYVQCTMSGCPQSVDCEGEFGAYGPCKYNKDEHKNKRCRLYKVTVETLFEGKACPYANQHNQCTTGGCAQPVDCVGAWGAYDACHYEEADHENERCRIYSISQAAANNGFGCPHEDKLKHCTKSGCGQPVDCEGEWTSFGACKHVAAGHKNEKCRTYKVTTKADLNGKSCPIENNKVECTTNSCSQPVDCVGDWGSYGTCFYDDMQHKNLRCRTYVVATSAAHNGFGCPYANTFQECTSEGCAAPVDCLGAWSEYEACEYDKTLHKNKKCRTYVVERASAHDGYTCPYAHSYVQCSTELCNQPVDCAGAWEDYGSCFHDKNSHQNKRCRLYKVSVESKDNGHGCPYTNKLEQCTTEECAQPVDCVGAWGTYSVCKYVPDDHANERCRVYSVSQVALNNGYDCPYKDSLTQCTNVGCGQPIDCEGEWGAYDSCTHVAAEHKNEKCRTYKVTTEAHLNGKLCPFEDNKVECTTEQCSQPVDCVGDWGAYSACFHDVQDHKNRRCRVYAITTNVAHNGYGCPYANAYKQCTTEGCAQPVDCLGAWEEYGVCVHDEEAHKNKKCRTYVVSRANAHNGYTCPYADSYVQCSTSLCNQPVDCVGAWDDYAECYHDEEAHDNKRCRLYKVSVASAHNGHACPYADKLEQCTNEGCAQPVDCVGAWSAYDECHYEVADHENERCREYIVSQPALNNGYTCPHEDKLKHCTKSGCGQPIDCEGEWSLYGSCNHVTAGHKNERCRTYKVTTAADLSGVQCPFEDKKVECTTNSCSQPVDCVGDWGSYGACFHDSDDHKNRRCRHYVVSTAVAHNGYGCPYLDNYKQCTTEGCSQPVDCLGAWSEYDACIYDKDMHKNKKCRTYTVERAASHNGYTCPYADSYIQCSTNMCNQPVDCVGAWDKYNDCFYDKDAHKNKKCRTYKVSVAAENNGYACPYANQLEQCTNEGCAQPVDCVGAWATYGECLYKDDDHENERCRVYAVSQVAMNNGYACPYEDKHKHCTKSGCGQPVDCEGAWGSYSACKHVAAGHKNDKCRTYAVNTKAELGGKDCPHKDGLVECTTTNCTQPVDCVGDWGAYSACFHDVQDHKNRRCRVYAITTNVAHNGYGCPYANAYKQCTTEGCAQPVDCLGAWEKYGACIHDEEAHKNKKCRTYVVSRANAHNGYACPYADSYVQCSTELCNQPVDCVGAWDNYSECYHDKDAHDNKRCRTYKISVESDHNGYDCPFEDKLEQCTAVDCSQPVDCVGAWDDFSECSHDEEAHKNKRCRTYKVSVASAHNGHACPYTNKLEQCTTEECAQPVDCVGSWGEYAECKYVSEGHENERCRVYTITQIALNNGYQCPHAHNLNHCTKSGCGQPIDCEGEWTEYSACKHVDGEHKNEKCRTYKVSTESGLGGQECPHKDGLVECTTNTCSQPVDCVGAWGEYTTCAHDSKDHKNRRCRTYTVTTAVAHNGFGCPYTNQLEQCTTEGCAQPVDCLGAWGAYGACIHDDDTHKNKKCRTYVVSRSSAHNGYTCPYADSYVQCSTALCTQPVDCVGAWDKYDDCVHNEEAHNNKRCRLYKVSVAAANNGYACPYTNKLEQCTTEECAQPVDCVGAWSEYAACEYLTHSHENERCREYIVSQPAANNGYTCPHADKLKHCTKSGCGQPVDCEGEWSLYGSCNHVADGHKNERCRTYKIAVEADLNGKQCPFEDKKVECTTNSCSQPVDCVGDWGAYAPCFHDSNKHKNIRCRVYAITTNVAHNGFGCPYTNAYKQCTTEGCAQPVDCLGAWSDYDACKHDDSTHVNKKCRTYEIERPAAQSGYACPYAAQYVQCTTVDCAQPVDCVGAWDEYAECFHDSEAHNNKRCRLYKVSVAAANSGYACPYAHELEQCTTEECAQPVDCVGSWSDYESCHYNNKEEKNERCRMYSVTQVALNDGYKCPFEHDERQCMTGGCGQPIDCEGAWTAYDSCKHVADGHKNEHCRSYKVVTAADLNGKLCPFLDGLVECTVKNCTQPVDCVGEWGAYGACYHDDQDHKNRRCRTYGISTNAAFNGYGCPYANAYKQCTTEGCAQPVDCLGAWEQYGACTHDDKTHKNKKCRTYAVSRAAAHDGYACPYADSYEQCTVSGCTQPVDCEGDWDIYGSCYYDKDTHKNKRCRLYKVRVFATHNGYACPYRNEYRQCTAEECPQPVDCVGSWGDYDACHYENYEHENERCRIYSVTQPALNSGYACPHSDKLKQCTKSGCGQPIDCEGEWTEYGSCNHVEDDHKNERCRTYVVNTQPDLGGKACPHTDGLIECESKTCTQPVDCVGDWGAYGTCFHDDQDHKNRRCRFYAISTNLDHNGYGCPYANAYKQCTTEGCAQPVDCFGQWGSYTDCVYDENQHTNTRCRTYVVERPSAHSGYACPYTDSYVQCSTELCVQPVDCVGAWDEYAECYHDTEEHKNKRCRLYKVAIAAANNGYACPYTNEFEQCTTEECAQPVDCVGAWGDYDACHYDEADHENERCRIYEVSQPALNSGYACPHEDKLKQCTKNGCGQPVDCEGEWTNYGSCNHVAADHKNERCRTFLVSTKADLGGKLCPFKDGLVECEQESCEQPVDCVGDWGAYGTCFHDSNDHKNRRCRVYTVTTNVAHNGYGCPYKNTYKQCTTEGCAQPVDCLGQWGEYDVCKYDTEAHKNKRCRTYEVERAAAHSGYACPYADSYVQCTVSGCTQPVDCVGAWDKYDECFYDAEGHENKRCRLYKISTNAAHNGFACPFEDNLKQCTKDACSQPVDCVGDWKEQGGCWFDQIAEENVKCRRYEVSLPSAYNGTQCDFTHNELKCSSQGCGAPKDCVGEWSDYGECKLDAGVGLNTRCRLYNIVSAAENNGKECGYTQNFQSCTTSGCEQATPPSPEGSNSTTNGTLVDGEGSEENENGDGQNTDDGKSKDGQEENSESAEDGSALGESEEDKETSTASAGGMALIGGAVAGAVCCLMGLGFVYHRQKRKRDAAYTPSADYQAVSQGSKPANASSRQSMLLMNPMFGLTGKSRKSTIAMKSGARMSFLSNPLFDKEDEDEDVMPSIAESPQGSDGEGSELLGGETGRAPSASAYSNPLYSTTKGNAGNAAASEQSIEDSMELLGKEFEASISQLSESVVETTTGRDLEFALHTWQELSSCLVESKDEVVSAEASAQGDSSEQMTSDKLHILKQSLNKIEQGTLLNSSMSTNEKSDFCKLINQARSKLRSVEKLHSYRRSRGSTAGPATAEWQKARMKLKAIAKFRQDKK</sequence>
<dbReference type="SMART" id="SM00183">
    <property type="entry name" value="NAT_PEP"/>
    <property type="match status" value="10"/>
</dbReference>